<protein>
    <submittedName>
        <fullName evidence="1">RIIA protector from prophage-induced early lysis protein</fullName>
    </submittedName>
</protein>
<evidence type="ECO:0000313" key="2">
    <source>
        <dbReference type="Proteomes" id="UP000617684"/>
    </source>
</evidence>
<gene>
    <name evidence="1" type="ORF">EVB89_053</name>
</gene>
<dbReference type="Proteomes" id="UP000617684">
    <property type="component" value="Segment"/>
</dbReference>
<organism evidence="1 2">
    <name type="scientific">Rhizobium phage RHph_N38</name>
    <dbReference type="NCBI Taxonomy" id="2509750"/>
    <lineage>
        <taxon>Viruses</taxon>
        <taxon>Duplodnaviria</taxon>
        <taxon>Heunggongvirae</taxon>
        <taxon>Uroviricota</taxon>
        <taxon>Caudoviricetes</taxon>
        <taxon>Schitoviridae</taxon>
        <taxon>Demetervirinae</taxon>
        <taxon>Cyamitesvirus</taxon>
        <taxon>Cyamitesvirus N38</taxon>
    </lineage>
</organism>
<dbReference type="InterPro" id="IPR036890">
    <property type="entry name" value="HATPase_C_sf"/>
</dbReference>
<evidence type="ECO:0000313" key="1">
    <source>
        <dbReference type="EMBL" id="QIG70516.1"/>
    </source>
</evidence>
<dbReference type="SUPFAM" id="SSF55874">
    <property type="entry name" value="ATPase domain of HSP90 chaperone/DNA topoisomerase II/histidine kinase"/>
    <property type="match status" value="1"/>
</dbReference>
<dbReference type="EMBL" id="MN988517">
    <property type="protein sequence ID" value="QIG70516.1"/>
    <property type="molecule type" value="Genomic_DNA"/>
</dbReference>
<proteinExistence type="predicted"/>
<dbReference type="Gene3D" id="3.30.565.10">
    <property type="entry name" value="Histidine kinase-like ATPase, C-terminal domain"/>
    <property type="match status" value="1"/>
</dbReference>
<keyword evidence="2" id="KW-1185">Reference proteome</keyword>
<sequence>MEVAHQTDHTSHVVIGGGSAEKFQMAQTGHFFEILSNTLYANGKLAMIREVLCNAWDSHIASGVMGTAVNISLDANELIIRDYGAGIPHHLIHQIYCIYGNSTKTNDGNQTGGFGLGSKAPFAYTKHFTVTNHHAGTKVVHAISRGTSGDGTPERRVIVDVPTTEQGVEVKIPIKDSHDLVVLEKYILSVAKYGEMYVKLNGKTLERFPLSTSKDGFYVAQDENFGVESSSKVFIRYGNVIYPVENNGEYQLELAGVTAFLDKLPGNNSWSNRTNWKICFQAAPNTISVTPTRESIHITPITVSTFKDLFGKVSSTKTMYEFQELRDRLVREATEHYAKNHPEMLRQFLDGAAPFIKGSDVDSFGKQKPILSLEDARQRLVRHAFKMLPSDYALRLRLLADTGIANRGTLQQLVKAITAIKTGLNLHWTDEKEEPWKVIWKAREKLLKKITEHEGMEPKGLYYINTGSRNRTYDCVEAANWKPRTVDHQFAFLKNKIFLTYSKVAVSEHMHGLVKENGDFGNVIGIPVYVVPRRKDAMKIAIDFFTNKGWEIINVDKYIQDNSLQRVVEVDPTPKAPKIVGIPSLMMLKNPRGGGFTPRGHLEFDVTGKRVEKPKAVFTAESLSGRDYTHKFFDVKMDKVGLEILHLIGEDCAIAVNSRQKEKYIANGSKDGYEFLGEKLWEEFESNTVLVDYFGRFKLNLGTVEAATLYGLWKATEYMPLIKQIMKYPRQLTADEMFWRNIWSHLTTLVSYRPEDSRNHWPVIMRPHLDKVANLIKESKDKPCPERDHMQERIQSSMFKYIDLSKIIHLVSDPKTTKQEKDDAEGILLLALEG</sequence>
<accession>A0A7S5R837</accession>
<name>A0A7S5R837_9CAUD</name>
<reference evidence="1" key="1">
    <citation type="submission" date="2020-01" db="EMBL/GenBank/DDBJ databases">
        <title>Patterns of diversity and host range of bacteriophage communities associated with bean-nodulatin bacteria.</title>
        <authorList>
            <person name="Vann Cauwenberghe J."/>
            <person name="Santamaria R.I."/>
            <person name="Bustos P."/>
            <person name="Juarez S."/>
            <person name="Gonzalez V."/>
        </authorList>
    </citation>
    <scope>NUCLEOTIDE SEQUENCE</scope>
</reference>